<dbReference type="GO" id="GO:0005886">
    <property type="term" value="C:plasma membrane"/>
    <property type="evidence" value="ECO:0000318"/>
    <property type="project" value="GO_Central"/>
</dbReference>
<dbReference type="Pfam" id="PF08022">
    <property type="entry name" value="FAD_binding_8"/>
    <property type="match status" value="1"/>
</dbReference>
<evidence type="ECO:0000256" key="1">
    <source>
        <dbReference type="ARBA" id="ARBA00004141"/>
    </source>
</evidence>
<dbReference type="InterPro" id="IPR017938">
    <property type="entry name" value="Riboflavin_synthase-like_b-brl"/>
</dbReference>
<evidence type="ECO:0000256" key="5">
    <source>
        <dbReference type="ARBA" id="ARBA00022692"/>
    </source>
</evidence>
<evidence type="ECO:0000256" key="4">
    <source>
        <dbReference type="ARBA" id="ARBA00022630"/>
    </source>
</evidence>
<dbReference type="PROSITE" id="PS51384">
    <property type="entry name" value="FAD_FR"/>
    <property type="match status" value="1"/>
</dbReference>
<evidence type="ECO:0000256" key="11">
    <source>
        <dbReference type="ARBA" id="ARBA00023002"/>
    </source>
</evidence>
<organism evidence="17">
    <name type="scientific">Selaginella moellendorffii</name>
    <name type="common">Spikemoss</name>
    <dbReference type="NCBI Taxonomy" id="88036"/>
    <lineage>
        <taxon>Eukaryota</taxon>
        <taxon>Viridiplantae</taxon>
        <taxon>Streptophyta</taxon>
        <taxon>Embryophyta</taxon>
        <taxon>Tracheophyta</taxon>
        <taxon>Lycopodiopsida</taxon>
        <taxon>Selaginellales</taxon>
        <taxon>Selaginellaceae</taxon>
        <taxon>Selaginella</taxon>
    </lineage>
</organism>
<dbReference type="HOGENOM" id="CLU_005646_6_0_1"/>
<dbReference type="SUPFAM" id="SSF52343">
    <property type="entry name" value="Ferredoxin reductase-like, C-terminal NADP-linked domain"/>
    <property type="match status" value="1"/>
</dbReference>
<name>D8S6L0_SELML</name>
<evidence type="ECO:0000259" key="15">
    <source>
        <dbReference type="PROSITE" id="PS51384"/>
    </source>
</evidence>
<feature type="transmembrane region" description="Helical" evidence="13">
    <location>
        <begin position="238"/>
        <end position="257"/>
    </location>
</feature>
<keyword evidence="6" id="KW-0479">Metal-binding</keyword>
<evidence type="ECO:0000256" key="6">
    <source>
        <dbReference type="ARBA" id="ARBA00022723"/>
    </source>
</evidence>
<keyword evidence="17" id="KW-1185">Reference proteome</keyword>
<dbReference type="eggNOG" id="KOG0039">
    <property type="taxonomic scope" value="Eukaryota"/>
</dbReference>
<keyword evidence="8" id="KW-0106">Calcium</keyword>
<evidence type="ECO:0000313" key="17">
    <source>
        <dbReference type="Proteomes" id="UP000001514"/>
    </source>
</evidence>
<keyword evidence="3" id="KW-0575">Peroxidase</keyword>
<dbReference type="InterPro" id="IPR013130">
    <property type="entry name" value="Fe3_Rdtase_TM_dom"/>
</dbReference>
<dbReference type="Gene3D" id="3.40.50.80">
    <property type="entry name" value="Nucleotide-binding domain of ferredoxin-NADP reductase (FNR) module"/>
    <property type="match status" value="1"/>
</dbReference>
<dbReference type="InterPro" id="IPR013623">
    <property type="entry name" value="NADPH_Ox"/>
</dbReference>
<dbReference type="Proteomes" id="UP000001514">
    <property type="component" value="Unassembled WGS sequence"/>
</dbReference>
<dbReference type="InterPro" id="IPR050369">
    <property type="entry name" value="RBOH/FRE"/>
</dbReference>
<dbReference type="GO" id="GO:0016174">
    <property type="term" value="F:NAD(P)H oxidase H2O2-forming activity"/>
    <property type="evidence" value="ECO:0000318"/>
    <property type="project" value="GO_Central"/>
</dbReference>
<evidence type="ECO:0000256" key="9">
    <source>
        <dbReference type="ARBA" id="ARBA00022857"/>
    </source>
</evidence>
<sequence>MPVDFSPDREPPAAAAAAAAAAAPPAIATTSRAIEGLRFIDKSNRDTNWETVDARFRKLSAGRPDGRLARSDFGACIGMKTKEFAGQLFDALSRRRGKEGLTSIGREELSDYWLDMTDKRFDSRMRIFFDLCDKDLDGRIFEDEVKEVILLSASANRLSILEEQAEEYAALIMEELDREKNGYIGLLQLEGLLRSPSACDHQSQMISSSATLPKSAIGRMESLRRRARVVLLDDWQRVWMIALWFAVMAVLFSWKFIQYSYRSGFPVMGYCLCTAKGAAETLKLNMALILLPVCRNTITWLRSTALATIVPFDDNINFHKLVAVAIVIGVFLHGGVHLTCDFYRISSADYIKFIQTLGVNFKFAQPTYLDLVLSIEGMTGIIMVLLMIIAFLLATHWSRRNLVKLHWPFHRLTGFNAFWYSHHLFVLVYGLLIVHSIFLFLARGWREKTAWMYIAIPALLYTGERTLRTLRACTYKVSIVKASIYSGNVLALYMTKPPGFRYQSGMYLFLQCPAVSPFEWHPFSITSAPGDEYVSVHIRSLGDWTQELMKIFSQVSFSGERFHGLFILAFRMISKVYPKLCVDGPYGAPSQDFKKYDILLLVGLGIGATPFISILRDMLNHLKSAEQLPVSILSSFLFSSRSNELTHIIFQGSQSPFSKMFDAARKKAKKNRGPTNAYFYWVTREQSSFEWFKGVMNEVSQLDHKAVIEMHNYLTSVYEEGDARSTLIGLVQALHHARSGVDIVSGTRVRTHFARPNWRKVFARLASIHPGARIGVFYCGNSAAGKELDLLSRSYSEKSNTKFIFHKEKF</sequence>
<accession>D8S6L0</accession>
<protein>
    <submittedName>
        <fullName evidence="16">Uncharacterized protein RHD2L7-1</fullName>
    </submittedName>
</protein>
<gene>
    <name evidence="16" type="primary">RHD2L7-1</name>
    <name evidence="16" type="ORF">SELMODRAFT_110111</name>
</gene>
<dbReference type="GO" id="GO:0005509">
    <property type="term" value="F:calcium ion binding"/>
    <property type="evidence" value="ECO:0007669"/>
    <property type="project" value="InterPro"/>
</dbReference>
<dbReference type="InterPro" id="IPR011992">
    <property type="entry name" value="EF-hand-dom_pair"/>
</dbReference>
<dbReference type="SUPFAM" id="SSF47473">
    <property type="entry name" value="EF-hand"/>
    <property type="match status" value="1"/>
</dbReference>
<feature type="transmembrane region" description="Helical" evidence="13">
    <location>
        <begin position="321"/>
        <end position="343"/>
    </location>
</feature>
<dbReference type="FunFam" id="2.40.30.10:FF:000019">
    <property type="entry name" value="Respiratory burst oxidase homolog A"/>
    <property type="match status" value="1"/>
</dbReference>
<feature type="domain" description="FAD-binding FR-type" evidence="15">
    <location>
        <begin position="472"/>
        <end position="592"/>
    </location>
</feature>
<dbReference type="Pfam" id="PF08030">
    <property type="entry name" value="NAD_binding_6"/>
    <property type="match status" value="1"/>
</dbReference>
<evidence type="ECO:0000256" key="2">
    <source>
        <dbReference type="ARBA" id="ARBA00007975"/>
    </source>
</evidence>
<dbReference type="InterPro" id="IPR002048">
    <property type="entry name" value="EF_hand_dom"/>
</dbReference>
<evidence type="ECO:0000256" key="12">
    <source>
        <dbReference type="ARBA" id="ARBA00023136"/>
    </source>
</evidence>
<dbReference type="EMBL" id="GL377604">
    <property type="protein sequence ID" value="EFJ19817.1"/>
    <property type="molecule type" value="Genomic_DNA"/>
</dbReference>
<dbReference type="Gene3D" id="2.40.30.10">
    <property type="entry name" value="Translation factors"/>
    <property type="match status" value="1"/>
</dbReference>
<feature type="transmembrane region" description="Helical" evidence="13">
    <location>
        <begin position="598"/>
        <end position="615"/>
    </location>
</feature>
<dbReference type="SUPFAM" id="SSF63380">
    <property type="entry name" value="Riboflavin synthase domain-like"/>
    <property type="match status" value="1"/>
</dbReference>
<keyword evidence="12 13" id="KW-0472">Membrane</keyword>
<evidence type="ECO:0000259" key="14">
    <source>
        <dbReference type="PROSITE" id="PS50222"/>
    </source>
</evidence>
<keyword evidence="5 13" id="KW-0812">Transmembrane</keyword>
<dbReference type="KEGG" id="smo:SELMODRAFT_110111"/>
<proteinExistence type="inferred from homology"/>
<dbReference type="Pfam" id="PF08414">
    <property type="entry name" value="NADPH_Ox"/>
    <property type="match status" value="1"/>
</dbReference>
<evidence type="ECO:0000313" key="16">
    <source>
        <dbReference type="EMBL" id="EFJ19817.1"/>
    </source>
</evidence>
<feature type="transmembrane region" description="Helical" evidence="13">
    <location>
        <begin position="417"/>
        <end position="442"/>
    </location>
</feature>
<dbReference type="CDD" id="cd06186">
    <property type="entry name" value="NOX_Duox_like_FAD_NADP"/>
    <property type="match status" value="1"/>
</dbReference>
<comment type="similarity">
    <text evidence="2">Belongs to the RBOH (TC 5.B.1.3) family.</text>
</comment>
<dbReference type="InterPro" id="IPR013112">
    <property type="entry name" value="FAD-bd_8"/>
</dbReference>
<keyword evidence="10 13" id="KW-1133">Transmembrane helix</keyword>
<evidence type="ECO:0000256" key="10">
    <source>
        <dbReference type="ARBA" id="ARBA00022989"/>
    </source>
</evidence>
<dbReference type="PANTHER" id="PTHR11972:SF153">
    <property type="entry name" value="SUPEROXIDE-GENERATING NADPH OXIDASE HEAVY CHAIN SUBUNIT A"/>
    <property type="match status" value="1"/>
</dbReference>
<dbReference type="Gene3D" id="1.10.238.10">
    <property type="entry name" value="EF-hand"/>
    <property type="match status" value="1"/>
</dbReference>
<keyword evidence="7" id="KW-0274">FAD</keyword>
<dbReference type="Gramene" id="EFJ19817">
    <property type="protein sequence ID" value="EFJ19817"/>
    <property type="gene ID" value="SELMODRAFT_110111"/>
</dbReference>
<evidence type="ECO:0000256" key="8">
    <source>
        <dbReference type="ARBA" id="ARBA00022837"/>
    </source>
</evidence>
<dbReference type="PANTHER" id="PTHR11972">
    <property type="entry name" value="NADPH OXIDASE"/>
    <property type="match status" value="1"/>
</dbReference>
<dbReference type="Pfam" id="PF01794">
    <property type="entry name" value="Ferric_reduct"/>
    <property type="match status" value="1"/>
</dbReference>
<dbReference type="InParanoid" id="D8S6L0"/>
<dbReference type="InterPro" id="IPR013121">
    <property type="entry name" value="Fe_red_NAD-bd_6"/>
</dbReference>
<keyword evidence="9" id="KW-0521">NADP</keyword>
<dbReference type="GO" id="GO:0004601">
    <property type="term" value="F:peroxidase activity"/>
    <property type="evidence" value="ECO:0007669"/>
    <property type="project" value="UniProtKB-KW"/>
</dbReference>
<dbReference type="SFLD" id="SFLDG01169">
    <property type="entry name" value="NADPH_oxidase_subgroup_(NOX)"/>
    <property type="match status" value="1"/>
</dbReference>
<dbReference type="InterPro" id="IPR017927">
    <property type="entry name" value="FAD-bd_FR_type"/>
</dbReference>
<dbReference type="AlphaFoldDB" id="D8S6L0"/>
<dbReference type="PROSITE" id="PS50222">
    <property type="entry name" value="EF_HAND_2"/>
    <property type="match status" value="1"/>
</dbReference>
<dbReference type="SMR" id="D8S6L0"/>
<dbReference type="InterPro" id="IPR039261">
    <property type="entry name" value="FNR_nucleotide-bd"/>
</dbReference>
<evidence type="ECO:0000256" key="3">
    <source>
        <dbReference type="ARBA" id="ARBA00022559"/>
    </source>
</evidence>
<evidence type="ECO:0000256" key="7">
    <source>
        <dbReference type="ARBA" id="ARBA00022827"/>
    </source>
</evidence>
<feature type="domain" description="EF-hand" evidence="14">
    <location>
        <begin position="120"/>
        <end position="155"/>
    </location>
</feature>
<keyword evidence="4" id="KW-0285">Flavoprotein</keyword>
<reference evidence="16 17" key="1">
    <citation type="journal article" date="2011" name="Science">
        <title>The Selaginella genome identifies genetic changes associated with the evolution of vascular plants.</title>
        <authorList>
            <person name="Banks J.A."/>
            <person name="Nishiyama T."/>
            <person name="Hasebe M."/>
            <person name="Bowman J.L."/>
            <person name="Gribskov M."/>
            <person name="dePamphilis C."/>
            <person name="Albert V.A."/>
            <person name="Aono N."/>
            <person name="Aoyama T."/>
            <person name="Ambrose B.A."/>
            <person name="Ashton N.W."/>
            <person name="Axtell M.J."/>
            <person name="Barker E."/>
            <person name="Barker M.S."/>
            <person name="Bennetzen J.L."/>
            <person name="Bonawitz N.D."/>
            <person name="Chapple C."/>
            <person name="Cheng C."/>
            <person name="Correa L.G."/>
            <person name="Dacre M."/>
            <person name="DeBarry J."/>
            <person name="Dreyer I."/>
            <person name="Elias M."/>
            <person name="Engstrom E.M."/>
            <person name="Estelle M."/>
            <person name="Feng L."/>
            <person name="Finet C."/>
            <person name="Floyd S.K."/>
            <person name="Frommer W.B."/>
            <person name="Fujita T."/>
            <person name="Gramzow L."/>
            <person name="Gutensohn M."/>
            <person name="Harholt J."/>
            <person name="Hattori M."/>
            <person name="Heyl A."/>
            <person name="Hirai T."/>
            <person name="Hiwatashi Y."/>
            <person name="Ishikawa M."/>
            <person name="Iwata M."/>
            <person name="Karol K.G."/>
            <person name="Koehler B."/>
            <person name="Kolukisaoglu U."/>
            <person name="Kubo M."/>
            <person name="Kurata T."/>
            <person name="Lalonde S."/>
            <person name="Li K."/>
            <person name="Li Y."/>
            <person name="Litt A."/>
            <person name="Lyons E."/>
            <person name="Manning G."/>
            <person name="Maruyama T."/>
            <person name="Michael T.P."/>
            <person name="Mikami K."/>
            <person name="Miyazaki S."/>
            <person name="Morinaga S."/>
            <person name="Murata T."/>
            <person name="Mueller-Roeber B."/>
            <person name="Nelson D.R."/>
            <person name="Obara M."/>
            <person name="Oguri Y."/>
            <person name="Olmstead R.G."/>
            <person name="Onodera N."/>
            <person name="Petersen B.L."/>
            <person name="Pils B."/>
            <person name="Prigge M."/>
            <person name="Rensing S.A."/>
            <person name="Riano-Pachon D.M."/>
            <person name="Roberts A.W."/>
            <person name="Sato Y."/>
            <person name="Scheller H.V."/>
            <person name="Schulz B."/>
            <person name="Schulz C."/>
            <person name="Shakirov E.V."/>
            <person name="Shibagaki N."/>
            <person name="Shinohara N."/>
            <person name="Shippen D.E."/>
            <person name="Soerensen I."/>
            <person name="Sotooka R."/>
            <person name="Sugimoto N."/>
            <person name="Sugita M."/>
            <person name="Sumikawa N."/>
            <person name="Tanurdzic M."/>
            <person name="Theissen G."/>
            <person name="Ulvskov P."/>
            <person name="Wakazuki S."/>
            <person name="Weng J.K."/>
            <person name="Willats W.W."/>
            <person name="Wipf D."/>
            <person name="Wolf P.G."/>
            <person name="Yang L."/>
            <person name="Zimmer A.D."/>
            <person name="Zhu Q."/>
            <person name="Mitros T."/>
            <person name="Hellsten U."/>
            <person name="Loque D."/>
            <person name="Otillar R."/>
            <person name="Salamov A."/>
            <person name="Schmutz J."/>
            <person name="Shapiro H."/>
            <person name="Lindquist E."/>
            <person name="Lucas S."/>
            <person name="Rokhsar D."/>
            <person name="Grigoriev I.V."/>
        </authorList>
    </citation>
    <scope>NUCLEOTIDE SEQUENCE [LARGE SCALE GENOMIC DNA]</scope>
</reference>
<feature type="transmembrane region" description="Helical" evidence="13">
    <location>
        <begin position="371"/>
        <end position="397"/>
    </location>
</feature>
<evidence type="ECO:0000256" key="13">
    <source>
        <dbReference type="SAM" id="Phobius"/>
    </source>
</evidence>
<keyword evidence="11" id="KW-0560">Oxidoreductase</keyword>
<comment type="subcellular location">
    <subcellularLocation>
        <location evidence="1">Membrane</location>
        <topology evidence="1">Multi-pass membrane protein</topology>
    </subcellularLocation>
</comment>